<name>A0A7W5C491_9BACL</name>
<gene>
    <name evidence="5" type="ORF">FHS16_000954</name>
</gene>
<feature type="domain" description="HTH araC/xylS-type" evidence="4">
    <location>
        <begin position="175"/>
        <end position="272"/>
    </location>
</feature>
<reference evidence="5 6" key="1">
    <citation type="submission" date="2020-08" db="EMBL/GenBank/DDBJ databases">
        <title>Genomic Encyclopedia of Type Strains, Phase III (KMG-III): the genomes of soil and plant-associated and newly described type strains.</title>
        <authorList>
            <person name="Whitman W."/>
        </authorList>
    </citation>
    <scope>NUCLEOTIDE SEQUENCE [LARGE SCALE GENOMIC DNA]</scope>
    <source>
        <strain evidence="5 6">CECT 8234</strain>
    </source>
</reference>
<dbReference type="Gene3D" id="1.10.10.60">
    <property type="entry name" value="Homeodomain-like"/>
    <property type="match status" value="2"/>
</dbReference>
<keyword evidence="3" id="KW-0804">Transcription</keyword>
<dbReference type="Gene3D" id="2.60.120.280">
    <property type="entry name" value="Regulatory protein AraC"/>
    <property type="match status" value="1"/>
</dbReference>
<keyword evidence="6" id="KW-1185">Reference proteome</keyword>
<evidence type="ECO:0000259" key="4">
    <source>
        <dbReference type="PROSITE" id="PS01124"/>
    </source>
</evidence>
<dbReference type="InterPro" id="IPR018060">
    <property type="entry name" value="HTH_AraC"/>
</dbReference>
<dbReference type="RefSeq" id="WP_183559333.1">
    <property type="nucleotide sequence ID" value="NZ_CBCSLB010000009.1"/>
</dbReference>
<comment type="caution">
    <text evidence="5">The sequence shown here is derived from an EMBL/GenBank/DDBJ whole genome shotgun (WGS) entry which is preliminary data.</text>
</comment>
<evidence type="ECO:0000313" key="5">
    <source>
        <dbReference type="EMBL" id="MBB3150920.1"/>
    </source>
</evidence>
<dbReference type="Pfam" id="PF12833">
    <property type="entry name" value="HTH_18"/>
    <property type="match status" value="1"/>
</dbReference>
<evidence type="ECO:0000256" key="3">
    <source>
        <dbReference type="ARBA" id="ARBA00023163"/>
    </source>
</evidence>
<dbReference type="PROSITE" id="PS01124">
    <property type="entry name" value="HTH_ARAC_FAMILY_2"/>
    <property type="match status" value="1"/>
</dbReference>
<evidence type="ECO:0000313" key="6">
    <source>
        <dbReference type="Proteomes" id="UP000518605"/>
    </source>
</evidence>
<dbReference type="Pfam" id="PF02311">
    <property type="entry name" value="AraC_binding"/>
    <property type="match status" value="1"/>
</dbReference>
<dbReference type="EMBL" id="JACHXW010000002">
    <property type="protein sequence ID" value="MBB3150920.1"/>
    <property type="molecule type" value="Genomic_DNA"/>
</dbReference>
<dbReference type="SUPFAM" id="SSF46689">
    <property type="entry name" value="Homeodomain-like"/>
    <property type="match status" value="2"/>
</dbReference>
<organism evidence="5 6">
    <name type="scientific">Paenibacillus endophyticus</name>
    <dbReference type="NCBI Taxonomy" id="1294268"/>
    <lineage>
        <taxon>Bacteria</taxon>
        <taxon>Bacillati</taxon>
        <taxon>Bacillota</taxon>
        <taxon>Bacilli</taxon>
        <taxon>Bacillales</taxon>
        <taxon>Paenibacillaceae</taxon>
        <taxon>Paenibacillus</taxon>
    </lineage>
</organism>
<dbReference type="SMART" id="SM00342">
    <property type="entry name" value="HTH_ARAC"/>
    <property type="match status" value="1"/>
</dbReference>
<keyword evidence="1" id="KW-0805">Transcription regulation</keyword>
<dbReference type="GO" id="GO:0043565">
    <property type="term" value="F:sequence-specific DNA binding"/>
    <property type="evidence" value="ECO:0007669"/>
    <property type="project" value="InterPro"/>
</dbReference>
<dbReference type="GO" id="GO:0003700">
    <property type="term" value="F:DNA-binding transcription factor activity"/>
    <property type="evidence" value="ECO:0007669"/>
    <property type="project" value="InterPro"/>
</dbReference>
<accession>A0A7W5C491</accession>
<dbReference type="PANTHER" id="PTHR43280:SF28">
    <property type="entry name" value="HTH-TYPE TRANSCRIPTIONAL ACTIVATOR RHAS"/>
    <property type="match status" value="1"/>
</dbReference>
<evidence type="ECO:0000256" key="2">
    <source>
        <dbReference type="ARBA" id="ARBA00023125"/>
    </source>
</evidence>
<dbReference type="InterPro" id="IPR003313">
    <property type="entry name" value="AraC-bd"/>
</dbReference>
<dbReference type="Proteomes" id="UP000518605">
    <property type="component" value="Unassembled WGS sequence"/>
</dbReference>
<protein>
    <submittedName>
        <fullName evidence="5">AraC-like DNA-binding protein</fullName>
    </submittedName>
</protein>
<keyword evidence="2 5" id="KW-0238">DNA-binding</keyword>
<dbReference type="SUPFAM" id="SSF51215">
    <property type="entry name" value="Regulatory protein AraC"/>
    <property type="match status" value="1"/>
</dbReference>
<dbReference type="InterPro" id="IPR009057">
    <property type="entry name" value="Homeodomain-like_sf"/>
</dbReference>
<dbReference type="PANTHER" id="PTHR43280">
    <property type="entry name" value="ARAC-FAMILY TRANSCRIPTIONAL REGULATOR"/>
    <property type="match status" value="1"/>
</dbReference>
<proteinExistence type="predicted"/>
<dbReference type="AlphaFoldDB" id="A0A7W5C491"/>
<sequence length="293" mass="33956">MKPTIDSILQNQLHKLQAEVLISAYTDSMPGWNEQRSEPDFFRFCYCEKGKAWLDIGEEKYIIQPGTLYFLPAGTLQSFGTDGAEPFGRYWCHFRLELGDVQVINSLQLPRFIYVEERHKIKALFTKLVECQQMRSMTRELRLKAILLELLAIYLDQSHAQRETLHDSGVEIKWNEVLAYIEANLHMNIQVEELAKFAFLHPNYFITSFKSIMGCSPIQYVTNRRIALAKQLLMETDLPVATVAKQVGMQNHYLSRLFKRYTGITPVQYRRIGKHNGSIRLKSANATIEEENS</sequence>
<dbReference type="InterPro" id="IPR037923">
    <property type="entry name" value="HTH-like"/>
</dbReference>
<evidence type="ECO:0000256" key="1">
    <source>
        <dbReference type="ARBA" id="ARBA00023015"/>
    </source>
</evidence>